<dbReference type="OrthoDB" id="341259at2759"/>
<evidence type="ECO:0008006" key="3">
    <source>
        <dbReference type="Google" id="ProtNLM"/>
    </source>
</evidence>
<protein>
    <recommendedName>
        <fullName evidence="3">Fungal N-terminal domain-containing protein</fullName>
    </recommendedName>
</protein>
<dbReference type="Proteomes" id="UP000009169">
    <property type="component" value="Unassembled WGS sequence"/>
</dbReference>
<dbReference type="AlphaFoldDB" id="F2PVL3"/>
<sequence length="76" mass="7964">MDPLSVTASIIAVGTVAGKICSAFTDLTDELTLAFGDLLDAINNVNITKPKSHICPEKLLEAGAFPDDAESQPNHP</sequence>
<dbReference type="VEuPathDB" id="FungiDB:TEQG_08715"/>
<name>F2PVL3_TRIEC</name>
<dbReference type="EMBL" id="DS995743">
    <property type="protein sequence ID" value="EGE05931.1"/>
    <property type="molecule type" value="Genomic_DNA"/>
</dbReference>
<evidence type="ECO:0000313" key="2">
    <source>
        <dbReference type="Proteomes" id="UP000009169"/>
    </source>
</evidence>
<dbReference type="HOGENOM" id="CLU_2656218_0_0_1"/>
<reference evidence="2" key="1">
    <citation type="journal article" date="2012" name="MBio">
        <title>Comparative genome analysis of Trichophyton rubrum and related dermatophytes reveals candidate genes involved in infection.</title>
        <authorList>
            <person name="Martinez D.A."/>
            <person name="Oliver B.G."/>
            <person name="Graeser Y."/>
            <person name="Goldberg J.M."/>
            <person name="Li W."/>
            <person name="Martinez-Rossi N.M."/>
            <person name="Monod M."/>
            <person name="Shelest E."/>
            <person name="Barton R.C."/>
            <person name="Birch E."/>
            <person name="Brakhage A.A."/>
            <person name="Chen Z."/>
            <person name="Gurr S.J."/>
            <person name="Heiman D."/>
            <person name="Heitman J."/>
            <person name="Kosti I."/>
            <person name="Rossi A."/>
            <person name="Saif S."/>
            <person name="Samalova M."/>
            <person name="Saunders C.W."/>
            <person name="Shea T."/>
            <person name="Summerbell R.C."/>
            <person name="Xu J."/>
            <person name="Young S."/>
            <person name="Zeng Q."/>
            <person name="Birren B.W."/>
            <person name="Cuomo C.A."/>
            <person name="White T.C."/>
        </authorList>
    </citation>
    <scope>NUCLEOTIDE SEQUENCE [LARGE SCALE GENOMIC DNA]</scope>
    <source>
        <strain evidence="2">ATCC MYA-4606 / CBS 127.97</strain>
    </source>
</reference>
<evidence type="ECO:0000313" key="1">
    <source>
        <dbReference type="EMBL" id="EGE05931.1"/>
    </source>
</evidence>
<proteinExistence type="predicted"/>
<accession>F2PVL3</accession>
<gene>
    <name evidence="1" type="ORF">TEQG_08715</name>
</gene>
<organism evidence="1 2">
    <name type="scientific">Trichophyton equinum (strain ATCC MYA-4606 / CBS 127.97)</name>
    <name type="common">Horse ringworm fungus</name>
    <dbReference type="NCBI Taxonomy" id="559882"/>
    <lineage>
        <taxon>Eukaryota</taxon>
        <taxon>Fungi</taxon>
        <taxon>Dikarya</taxon>
        <taxon>Ascomycota</taxon>
        <taxon>Pezizomycotina</taxon>
        <taxon>Eurotiomycetes</taxon>
        <taxon>Eurotiomycetidae</taxon>
        <taxon>Onygenales</taxon>
        <taxon>Arthrodermataceae</taxon>
        <taxon>Trichophyton</taxon>
    </lineage>
</organism>
<keyword evidence="2" id="KW-1185">Reference proteome</keyword>